<keyword evidence="2" id="KW-1185">Reference proteome</keyword>
<proteinExistence type="predicted"/>
<dbReference type="EMBL" id="CM056809">
    <property type="protein sequence ID" value="KAJ8647718.1"/>
    <property type="molecule type" value="Genomic_DNA"/>
</dbReference>
<protein>
    <submittedName>
        <fullName evidence="1">Uncharacterized protein</fullName>
    </submittedName>
</protein>
<accession>A0ACC2MQE4</accession>
<name>A0ACC2MQE4_PERAE</name>
<gene>
    <name evidence="1" type="ORF">MRB53_000741</name>
</gene>
<comment type="caution">
    <text evidence="1">The sequence shown here is derived from an EMBL/GenBank/DDBJ whole genome shotgun (WGS) entry which is preliminary data.</text>
</comment>
<evidence type="ECO:0000313" key="1">
    <source>
        <dbReference type="EMBL" id="KAJ8647718.1"/>
    </source>
</evidence>
<evidence type="ECO:0000313" key="2">
    <source>
        <dbReference type="Proteomes" id="UP001234297"/>
    </source>
</evidence>
<sequence>MGHLQECLGSTWLPSRAFALRQIMPKGVCGGGSISKIRCGEGWPSCRKVIAVVSHRVNLLGTDLEWVEARWIKGAVGAGQVSAETNFRNSGASLSHLEQHEKDGISAIFVHVSSLLEGRWGSHLLHGSAQTRPKSSNCWILQFGQSICYFVTCPPAELNFSPRNSTKR</sequence>
<dbReference type="Proteomes" id="UP001234297">
    <property type="component" value="Chromosome 1"/>
</dbReference>
<reference evidence="1 2" key="1">
    <citation type="journal article" date="2022" name="Hortic Res">
        <title>A haplotype resolved chromosomal level avocado genome allows analysis of novel avocado genes.</title>
        <authorList>
            <person name="Nath O."/>
            <person name="Fletcher S.J."/>
            <person name="Hayward A."/>
            <person name="Shaw L.M."/>
            <person name="Masouleh A.K."/>
            <person name="Furtado A."/>
            <person name="Henry R.J."/>
            <person name="Mitter N."/>
        </authorList>
    </citation>
    <scope>NUCLEOTIDE SEQUENCE [LARGE SCALE GENOMIC DNA]</scope>
    <source>
        <strain evidence="2">cv. Hass</strain>
    </source>
</reference>
<organism evidence="1 2">
    <name type="scientific">Persea americana</name>
    <name type="common">Avocado</name>
    <dbReference type="NCBI Taxonomy" id="3435"/>
    <lineage>
        <taxon>Eukaryota</taxon>
        <taxon>Viridiplantae</taxon>
        <taxon>Streptophyta</taxon>
        <taxon>Embryophyta</taxon>
        <taxon>Tracheophyta</taxon>
        <taxon>Spermatophyta</taxon>
        <taxon>Magnoliopsida</taxon>
        <taxon>Magnoliidae</taxon>
        <taxon>Laurales</taxon>
        <taxon>Lauraceae</taxon>
        <taxon>Persea</taxon>
    </lineage>
</organism>